<dbReference type="AlphaFoldDB" id="A0A0C4DU61"/>
<evidence type="ECO:0000256" key="1">
    <source>
        <dbReference type="SAM" id="MobiDB-lite"/>
    </source>
</evidence>
<feature type="region of interest" description="Disordered" evidence="1">
    <location>
        <begin position="146"/>
        <end position="172"/>
    </location>
</feature>
<reference evidence="4" key="2">
    <citation type="submission" date="2010-05" db="EMBL/GenBank/DDBJ databases">
        <title>The genome sequence of Magnaporthe poae strain ATCC 64411.</title>
        <authorList>
            <person name="Ma L.-J."/>
            <person name="Dead R."/>
            <person name="Young S."/>
            <person name="Zeng Q."/>
            <person name="Koehrsen M."/>
            <person name="Alvarado L."/>
            <person name="Berlin A."/>
            <person name="Chapman S.B."/>
            <person name="Chen Z."/>
            <person name="Freedman E."/>
            <person name="Gellesch M."/>
            <person name="Goldberg J."/>
            <person name="Griggs A."/>
            <person name="Gujja S."/>
            <person name="Heilman E.R."/>
            <person name="Heiman D."/>
            <person name="Hepburn T."/>
            <person name="Howarth C."/>
            <person name="Jen D."/>
            <person name="Larson L."/>
            <person name="Mehta T."/>
            <person name="Neiman D."/>
            <person name="Pearson M."/>
            <person name="Roberts A."/>
            <person name="Saif S."/>
            <person name="Shea T."/>
            <person name="Shenoy N."/>
            <person name="Sisk P."/>
            <person name="Stolte C."/>
            <person name="Sykes S."/>
            <person name="Walk T."/>
            <person name="White J."/>
            <person name="Yandava C."/>
            <person name="Haas B."/>
            <person name="Nusbaum C."/>
            <person name="Birren B."/>
        </authorList>
    </citation>
    <scope>NUCLEOTIDE SEQUENCE [LARGE SCALE GENOMIC DNA]</scope>
    <source>
        <strain evidence="4">ATCC 64411 / 73-15</strain>
    </source>
</reference>
<reference evidence="3" key="5">
    <citation type="submission" date="2015-06" db="UniProtKB">
        <authorList>
            <consortium name="EnsemblFungi"/>
        </authorList>
    </citation>
    <scope>IDENTIFICATION</scope>
    <source>
        <strain evidence="3">ATCC 64411</strain>
    </source>
</reference>
<accession>A0A0C4DU61</accession>
<evidence type="ECO:0000313" key="4">
    <source>
        <dbReference type="Proteomes" id="UP000011715"/>
    </source>
</evidence>
<feature type="compositionally biased region" description="Acidic residues" evidence="1">
    <location>
        <begin position="158"/>
        <end position="172"/>
    </location>
</feature>
<protein>
    <recommendedName>
        <fullName evidence="5">Ankyrin repeat protein</fullName>
    </recommendedName>
</protein>
<dbReference type="Proteomes" id="UP000011715">
    <property type="component" value="Unassembled WGS sequence"/>
</dbReference>
<dbReference type="STRING" id="644358.A0A0C4DU61"/>
<evidence type="ECO:0008006" key="5">
    <source>
        <dbReference type="Google" id="ProtNLM"/>
    </source>
</evidence>
<keyword evidence="4" id="KW-1185">Reference proteome</keyword>
<dbReference type="EnsemblFungi" id="MAPG_03496T0">
    <property type="protein sequence ID" value="MAPG_03496T0"/>
    <property type="gene ID" value="MAPG_03496"/>
</dbReference>
<reference evidence="2" key="3">
    <citation type="submission" date="2011-03" db="EMBL/GenBank/DDBJ databases">
        <title>Annotation of Magnaporthe poae ATCC 64411.</title>
        <authorList>
            <person name="Ma L.-J."/>
            <person name="Dead R."/>
            <person name="Young S.K."/>
            <person name="Zeng Q."/>
            <person name="Gargeya S."/>
            <person name="Fitzgerald M."/>
            <person name="Haas B."/>
            <person name="Abouelleil A."/>
            <person name="Alvarado L."/>
            <person name="Arachchi H.M."/>
            <person name="Berlin A."/>
            <person name="Brown A."/>
            <person name="Chapman S.B."/>
            <person name="Chen Z."/>
            <person name="Dunbar C."/>
            <person name="Freedman E."/>
            <person name="Gearin G."/>
            <person name="Gellesch M."/>
            <person name="Goldberg J."/>
            <person name="Griggs A."/>
            <person name="Gujja S."/>
            <person name="Heiman D."/>
            <person name="Howarth C."/>
            <person name="Larson L."/>
            <person name="Lui A."/>
            <person name="MacDonald P.J.P."/>
            <person name="Mehta T."/>
            <person name="Montmayeur A."/>
            <person name="Murphy C."/>
            <person name="Neiman D."/>
            <person name="Pearson M."/>
            <person name="Priest M."/>
            <person name="Roberts A."/>
            <person name="Saif S."/>
            <person name="Shea T."/>
            <person name="Shenoy N."/>
            <person name="Sisk P."/>
            <person name="Stolte C."/>
            <person name="Sykes S."/>
            <person name="Yandava C."/>
            <person name="Wortman J."/>
            <person name="Nusbaum C."/>
            <person name="Birren B."/>
        </authorList>
    </citation>
    <scope>NUCLEOTIDE SEQUENCE</scope>
    <source>
        <strain evidence="2">ATCC 64411</strain>
    </source>
</reference>
<proteinExistence type="predicted"/>
<sequence>MREFGCYHMRLLGKDAVKAIKYFIDKGAHVNATWKGRSCTAIAYRMDEDTSSYIGDVWDAALAATGHDVEEFRRREQRPHSPRFWTSLHPHIGWGIRSYTLTDFKDIWEGMEDRCPYYDDVTSAGEGRLTIVGVDCKRSWCSGRPRRVEEVGGSSSEWETESEGCDSDSPAE</sequence>
<dbReference type="EMBL" id="ADBL01000838">
    <property type="status" value="NOT_ANNOTATED_CDS"/>
    <property type="molecule type" value="Genomic_DNA"/>
</dbReference>
<gene>
    <name evidence="2" type="ORF">MAPG_03496</name>
</gene>
<organism evidence="3 4">
    <name type="scientific">Magnaporthiopsis poae (strain ATCC 64411 / 73-15)</name>
    <name type="common">Kentucky bluegrass fungus</name>
    <name type="synonym">Magnaporthe poae</name>
    <dbReference type="NCBI Taxonomy" id="644358"/>
    <lineage>
        <taxon>Eukaryota</taxon>
        <taxon>Fungi</taxon>
        <taxon>Dikarya</taxon>
        <taxon>Ascomycota</taxon>
        <taxon>Pezizomycotina</taxon>
        <taxon>Sordariomycetes</taxon>
        <taxon>Sordariomycetidae</taxon>
        <taxon>Magnaporthales</taxon>
        <taxon>Magnaporthaceae</taxon>
        <taxon>Magnaporthiopsis</taxon>
    </lineage>
</organism>
<reference evidence="3" key="4">
    <citation type="journal article" date="2015" name="G3 (Bethesda)">
        <title>Genome sequences of three phytopathogenic species of the Magnaporthaceae family of fungi.</title>
        <authorList>
            <person name="Okagaki L.H."/>
            <person name="Nunes C.C."/>
            <person name="Sailsbery J."/>
            <person name="Clay B."/>
            <person name="Brown D."/>
            <person name="John T."/>
            <person name="Oh Y."/>
            <person name="Young N."/>
            <person name="Fitzgerald M."/>
            <person name="Haas B.J."/>
            <person name="Zeng Q."/>
            <person name="Young S."/>
            <person name="Adiconis X."/>
            <person name="Fan L."/>
            <person name="Levin J.Z."/>
            <person name="Mitchell T.K."/>
            <person name="Okubara P.A."/>
            <person name="Farman M.L."/>
            <person name="Kohn L.M."/>
            <person name="Birren B."/>
            <person name="Ma L.-J."/>
            <person name="Dean R.A."/>
        </authorList>
    </citation>
    <scope>NUCLEOTIDE SEQUENCE</scope>
    <source>
        <strain evidence="3">ATCC 64411 / 73-15</strain>
    </source>
</reference>
<dbReference type="OrthoDB" id="539213at2759"/>
<reference evidence="2" key="1">
    <citation type="submission" date="2010-05" db="EMBL/GenBank/DDBJ databases">
        <title>The Genome Sequence of Magnaporthe poae strain ATCC 64411.</title>
        <authorList>
            <consortium name="The Broad Institute Genome Sequencing Platform"/>
            <consortium name="Broad Institute Genome Sequencing Center for Infectious Disease"/>
            <person name="Ma L.-J."/>
            <person name="Dead R."/>
            <person name="Young S."/>
            <person name="Zeng Q."/>
            <person name="Koehrsen M."/>
            <person name="Alvarado L."/>
            <person name="Berlin A."/>
            <person name="Chapman S.B."/>
            <person name="Chen Z."/>
            <person name="Freedman E."/>
            <person name="Gellesch M."/>
            <person name="Goldberg J."/>
            <person name="Griggs A."/>
            <person name="Gujja S."/>
            <person name="Heilman E.R."/>
            <person name="Heiman D."/>
            <person name="Hepburn T."/>
            <person name="Howarth C."/>
            <person name="Jen D."/>
            <person name="Larson L."/>
            <person name="Mehta T."/>
            <person name="Neiman D."/>
            <person name="Pearson M."/>
            <person name="Roberts A."/>
            <person name="Saif S."/>
            <person name="Shea T."/>
            <person name="Shenoy N."/>
            <person name="Sisk P."/>
            <person name="Stolte C."/>
            <person name="Sykes S."/>
            <person name="Walk T."/>
            <person name="White J."/>
            <person name="Yandava C."/>
            <person name="Haas B."/>
            <person name="Nusbaum C."/>
            <person name="Birren B."/>
        </authorList>
    </citation>
    <scope>NUCLEOTIDE SEQUENCE</scope>
    <source>
        <strain evidence="2">ATCC 64411</strain>
    </source>
</reference>
<name>A0A0C4DU61_MAGP6</name>
<evidence type="ECO:0000313" key="3">
    <source>
        <dbReference type="EnsemblFungi" id="MAPG_03496T0"/>
    </source>
</evidence>
<dbReference type="VEuPathDB" id="FungiDB:MAPG_03496"/>
<evidence type="ECO:0000313" key="2">
    <source>
        <dbReference type="EMBL" id="KLU84454.1"/>
    </source>
</evidence>
<dbReference type="eggNOG" id="ENOG502SUNN">
    <property type="taxonomic scope" value="Eukaryota"/>
</dbReference>
<dbReference type="EMBL" id="GL876967">
    <property type="protein sequence ID" value="KLU84454.1"/>
    <property type="molecule type" value="Genomic_DNA"/>
</dbReference>